<name>A0ACB5SJI8_9PEZI</name>
<organism evidence="1 2">
    <name type="scientific">Neofusicoccum parvum</name>
    <dbReference type="NCBI Taxonomy" id="310453"/>
    <lineage>
        <taxon>Eukaryota</taxon>
        <taxon>Fungi</taxon>
        <taxon>Dikarya</taxon>
        <taxon>Ascomycota</taxon>
        <taxon>Pezizomycotina</taxon>
        <taxon>Dothideomycetes</taxon>
        <taxon>Dothideomycetes incertae sedis</taxon>
        <taxon>Botryosphaeriales</taxon>
        <taxon>Botryosphaeriaceae</taxon>
        <taxon>Neofusicoccum</taxon>
    </lineage>
</organism>
<proteinExistence type="predicted"/>
<evidence type="ECO:0000313" key="2">
    <source>
        <dbReference type="Proteomes" id="UP001165186"/>
    </source>
</evidence>
<dbReference type="Proteomes" id="UP001165186">
    <property type="component" value="Unassembled WGS sequence"/>
</dbReference>
<dbReference type="EMBL" id="BSXG01000113">
    <property type="protein sequence ID" value="GME44361.1"/>
    <property type="molecule type" value="Genomic_DNA"/>
</dbReference>
<reference evidence="1" key="1">
    <citation type="submission" date="2024-09" db="EMBL/GenBank/DDBJ databases">
        <title>Draft Genome Sequences of Neofusicoccum parvum.</title>
        <authorList>
            <person name="Ashida A."/>
            <person name="Camagna M."/>
            <person name="Tanaka A."/>
            <person name="Takemoto D."/>
        </authorList>
    </citation>
    <scope>NUCLEOTIDE SEQUENCE</scope>
    <source>
        <strain evidence="1">PPO83</strain>
    </source>
</reference>
<evidence type="ECO:0000313" key="1">
    <source>
        <dbReference type="EMBL" id="GME44361.1"/>
    </source>
</evidence>
<protein>
    <submittedName>
        <fullName evidence="1">Uncharacterized protein K452DRAFT_102434</fullName>
    </submittedName>
</protein>
<keyword evidence="2" id="KW-1185">Reference proteome</keyword>
<sequence>MVLDGLDSNSIPITQTLKQALIPLARVSTTGHLWIDQLCIDQNDVKDKEQQVGMMGDIYKMCERCIVWLGMGDEGAKVPELMRHLQTESLKFPNLGPLESFFTTVSALRVANGGETALSYRRALDALFHRPWFSRGWVVQEYILPKCVVFLADEFSFDHVALDTALLAMSLCGNLTDYSAAAFMAAIDARKLYQRDNTSFGSFALCCLLEQGAGRFITTFPHDRLYAYLGLWRPHDFALEYGAPLATVLTSFAQQIAKSEGSLVFFGSSHGVNKPALPELSQLPSWVPDYITTRADTALALQNMRRSRLVWDASAGRPHIFADDNEARKPQQQLITRGRIIDHVRLLTPFRMPTLSMADGAGGGTHANDDILAAAACALAPTAAASTAPQTTSSGGNGGGSSTTHELDRVALFTFLRDAAHGGEPQETSSASCLACYELVYGRDKRHGAAGIETLLKDAPTAERVRWIETWGEVLDIFTCVRGRGFAKTVAGGAMALVPHDCREGDSIAVLHGSPVPVVLRKVGSSGCYQLVGDCYVEGVMNGEAVMWAERDADAIILM</sequence>
<comment type="caution">
    <text evidence="1">The sequence shown here is derived from an EMBL/GenBank/DDBJ whole genome shotgun (WGS) entry which is preliminary data.</text>
</comment>
<gene>
    <name evidence="1" type="primary">g9540</name>
    <name evidence="1" type="ORF">NpPPO83_00009540</name>
</gene>
<accession>A0ACB5SJI8</accession>